<dbReference type="InterPro" id="IPR019825">
    <property type="entry name" value="Lectin_legB_Mn/Ca_BS"/>
</dbReference>
<dbReference type="PANTHER" id="PTHR32401">
    <property type="entry name" value="CONCANAVALIN A-LIKE LECTIN FAMILY PROTEIN"/>
    <property type="match status" value="1"/>
</dbReference>
<dbReference type="InterPro" id="IPR050258">
    <property type="entry name" value="Leguminous_Lectin"/>
</dbReference>
<name>A0A5N6PJZ0_9ASTR</name>
<evidence type="ECO:0000313" key="6">
    <source>
        <dbReference type="Proteomes" id="UP000326396"/>
    </source>
</evidence>
<keyword evidence="3" id="KW-0732">Signal</keyword>
<proteinExistence type="inferred from homology"/>
<organism evidence="5 6">
    <name type="scientific">Mikania micrantha</name>
    <name type="common">bitter vine</name>
    <dbReference type="NCBI Taxonomy" id="192012"/>
    <lineage>
        <taxon>Eukaryota</taxon>
        <taxon>Viridiplantae</taxon>
        <taxon>Streptophyta</taxon>
        <taxon>Embryophyta</taxon>
        <taxon>Tracheophyta</taxon>
        <taxon>Spermatophyta</taxon>
        <taxon>Magnoliopsida</taxon>
        <taxon>eudicotyledons</taxon>
        <taxon>Gunneridae</taxon>
        <taxon>Pentapetalae</taxon>
        <taxon>asterids</taxon>
        <taxon>campanulids</taxon>
        <taxon>Asterales</taxon>
        <taxon>Asteraceae</taxon>
        <taxon>Asteroideae</taxon>
        <taxon>Heliantheae alliance</taxon>
        <taxon>Eupatorieae</taxon>
        <taxon>Mikania</taxon>
    </lineage>
</organism>
<comment type="similarity">
    <text evidence="1">Belongs to the leguminous lectin family.</text>
</comment>
<dbReference type="Gene3D" id="2.60.120.200">
    <property type="match status" value="1"/>
</dbReference>
<feature type="domain" description="Legume lectin" evidence="4">
    <location>
        <begin position="24"/>
        <end position="192"/>
    </location>
</feature>
<dbReference type="GO" id="GO:0030246">
    <property type="term" value="F:carbohydrate binding"/>
    <property type="evidence" value="ECO:0007669"/>
    <property type="project" value="UniProtKB-KW"/>
</dbReference>
<evidence type="ECO:0000256" key="3">
    <source>
        <dbReference type="SAM" id="SignalP"/>
    </source>
</evidence>
<keyword evidence="2" id="KW-0430">Lectin</keyword>
<dbReference type="Proteomes" id="UP000326396">
    <property type="component" value="Linkage Group LG12"/>
</dbReference>
<evidence type="ECO:0000259" key="4">
    <source>
        <dbReference type="Pfam" id="PF00139"/>
    </source>
</evidence>
<feature type="signal peptide" evidence="3">
    <location>
        <begin position="1"/>
        <end position="21"/>
    </location>
</feature>
<dbReference type="PANTHER" id="PTHR32401:SF49">
    <property type="entry name" value="OS10G0129200 PROTEIN"/>
    <property type="match status" value="1"/>
</dbReference>
<comment type="caution">
    <text evidence="5">The sequence shown here is derived from an EMBL/GenBank/DDBJ whole genome shotgun (WGS) entry which is preliminary data.</text>
</comment>
<sequence length="226" mass="24515">MVFFCIHLITCFLLLSDPSSSSITFSLPSITPQNQNRDIVIQGTEATISDDGIQLTRNMAGLDKTPSAGRATYIRPLNLTELASFSTNFTFVIDSNGSTPYGYGLTFFLADNNSVISEGGAMGLPFIEPPNKATSRFVAVEFDTSNDYWDPIVGRGDPLGDHVAIYVSSVSSQKSQKWLNNVAGGAVCQDWVRCQDGLFHTFDVKTVLPESVIFGFSAATPDAFEI</sequence>
<dbReference type="InterPro" id="IPR013320">
    <property type="entry name" value="ConA-like_dom_sf"/>
</dbReference>
<protein>
    <recommendedName>
        <fullName evidence="4">Legume lectin domain-containing protein</fullName>
    </recommendedName>
</protein>
<accession>A0A5N6PJZ0</accession>
<dbReference type="SUPFAM" id="SSF49899">
    <property type="entry name" value="Concanavalin A-like lectins/glucanases"/>
    <property type="match status" value="1"/>
</dbReference>
<dbReference type="PROSITE" id="PS00307">
    <property type="entry name" value="LECTIN_LEGUME_BETA"/>
    <property type="match status" value="1"/>
</dbReference>
<gene>
    <name evidence="5" type="ORF">E3N88_09047</name>
</gene>
<evidence type="ECO:0000256" key="2">
    <source>
        <dbReference type="ARBA" id="ARBA00022734"/>
    </source>
</evidence>
<evidence type="ECO:0000313" key="5">
    <source>
        <dbReference type="EMBL" id="KAD6454341.1"/>
    </source>
</evidence>
<dbReference type="InterPro" id="IPR001220">
    <property type="entry name" value="Legume_lectin_dom"/>
</dbReference>
<dbReference type="AlphaFoldDB" id="A0A5N6PJZ0"/>
<feature type="chain" id="PRO_5024351126" description="Legume lectin domain-containing protein" evidence="3">
    <location>
        <begin position="22"/>
        <end position="226"/>
    </location>
</feature>
<evidence type="ECO:0000256" key="1">
    <source>
        <dbReference type="ARBA" id="ARBA00007606"/>
    </source>
</evidence>
<dbReference type="EMBL" id="SZYD01000004">
    <property type="protein sequence ID" value="KAD6454341.1"/>
    <property type="molecule type" value="Genomic_DNA"/>
</dbReference>
<keyword evidence="6" id="KW-1185">Reference proteome</keyword>
<dbReference type="OrthoDB" id="2014828at2759"/>
<reference evidence="5 6" key="1">
    <citation type="submission" date="2019-05" db="EMBL/GenBank/DDBJ databases">
        <title>Mikania micrantha, genome provides insights into the molecular mechanism of rapid growth.</title>
        <authorList>
            <person name="Liu B."/>
        </authorList>
    </citation>
    <scope>NUCLEOTIDE SEQUENCE [LARGE SCALE GENOMIC DNA]</scope>
    <source>
        <strain evidence="5">NLD-2019</strain>
        <tissue evidence="5">Leaf</tissue>
    </source>
</reference>
<dbReference type="Pfam" id="PF00139">
    <property type="entry name" value="Lectin_legB"/>
    <property type="match status" value="1"/>
</dbReference>